<dbReference type="eggNOG" id="KOG0504">
    <property type="taxonomic scope" value="Eukaryota"/>
</dbReference>
<accession>S8AXT3</accession>
<dbReference type="PhylomeDB" id="S8AXT3"/>
<dbReference type="InterPro" id="IPR036770">
    <property type="entry name" value="Ankyrin_rpt-contain_sf"/>
</dbReference>
<dbReference type="InterPro" id="IPR027417">
    <property type="entry name" value="P-loop_NTPase"/>
</dbReference>
<dbReference type="InterPro" id="IPR007111">
    <property type="entry name" value="NACHT_NTPase"/>
</dbReference>
<reference evidence="3 4" key="1">
    <citation type="journal article" date="2013" name="PLoS ONE">
        <title>Genomic and secretomic analyses reveal unique features of the lignocellulolytic enzyme system of Penicillium decumbens.</title>
        <authorList>
            <person name="Liu G."/>
            <person name="Zhang L."/>
            <person name="Wei X."/>
            <person name="Zou G."/>
            <person name="Qin Y."/>
            <person name="Ma L."/>
            <person name="Li J."/>
            <person name="Zheng H."/>
            <person name="Wang S."/>
            <person name="Wang C."/>
            <person name="Xun L."/>
            <person name="Zhao G.-P."/>
            <person name="Zhou Z."/>
            <person name="Qu Y."/>
        </authorList>
    </citation>
    <scope>NUCLEOTIDE SEQUENCE [LARGE SCALE GENOMIC DNA]</scope>
    <source>
        <strain evidence="4">114-2 / CGMCC 5302</strain>
    </source>
</reference>
<dbReference type="Pfam" id="PF12796">
    <property type="entry name" value="Ank_2"/>
    <property type="match status" value="3"/>
</dbReference>
<dbReference type="InterPro" id="IPR002110">
    <property type="entry name" value="Ankyrin_rpt"/>
</dbReference>
<evidence type="ECO:0000313" key="4">
    <source>
        <dbReference type="Proteomes" id="UP000019376"/>
    </source>
</evidence>
<gene>
    <name evidence="3" type="ORF">PDE_06123</name>
</gene>
<dbReference type="AlphaFoldDB" id="S8AXT3"/>
<dbReference type="InterPro" id="IPR056884">
    <property type="entry name" value="NPHP3-like_N"/>
</dbReference>
<evidence type="ECO:0000259" key="2">
    <source>
        <dbReference type="PROSITE" id="PS50837"/>
    </source>
</evidence>
<sequence>MIEQLKSFRQQAERVRDQSIARDWNVKIGNYEFPLRKTTVKIVQWAQKIGDVAVQFSPSPGAGVWAVISSILQEVQTFDTEKAALLSVVDQVSGAIFCSEVYYEIYTVERTGRRDVVDKLHDQLRDLYLCILNVLLASTRLSRNTVVQFCQAIFDAEKPSEMLSEMQDREQSVAKMASYCEATAHAHYGTQFRMYLQTADEHLHIIRHSLDQLVQSVHQQERRDILEWISKIQYGRHHDEIDEKRKPGTGEWLPKDEKVEQWMHCESSGILWLQGTPGTGKTFLTSALIKNIKETRKSPTEGFAFFFCKRDESDRRMALPVLRSIVRQLAAPITDGEGIRKSLREARAQSINEGSQLGFRGCDEQLLESVKLYSTTLIVLDALDEMIDEELITLIDHLNDLICKTRDHSVVKLFVSSRPENNIASMFKLIPSIEINSKDNKADIQKYIEEEVEAFKKRNPESEVNEVMDQIISGILEKCDKMFLWAALQLQQVLKCDTKEAVKEALQKLPPGLDDTYDQIYSEIQTRQNHEQTIAENAIRWVMCAPYPLPNRVLLTAVRIFSENGQVSTKDVVRESTLLSICQNILVLDSAGKWRFSHLSVREYFECHHVTYHFALSHCVRICFQSLHKIYDASEGFNKFTSVKYKQSSSTDENIFDPENEFSVHLSEEWPFYANLLTEDSPETIFVKQWLGSLDKSSPSYTRWVRQPPRKLRYQSPQFRRFREDLSPYDTPIFSIASFSLYELLRKWFENRRIDPYRRNERSQSLLEITAKVNCLPFCEYLVSCGVSPSTIYDQVSFSNAIDWAAVNNNVTLLQRLVCAAGVQIDLLPQTSWNGTAIAAAACKGNLDVVRYLVEEGGVDVDFLHQVGQYGSALAAAACKGNLDIVRYLIEECQANVDLILQAGSHGSALAAAVHSENLDVVQYLVEKAHATVDLLLQVGYYGSALATAAYRKNTEIVQYLVEDCKADVNLLLYAGEYGSALTAATCHGNPEFVQFLVEKCRADVNLLLPAGNHGSALAAAAFYGNFEVVRLLVQGCKADSNLLLQVGDFGSTLVAAIVRSRDLEMIKFLIQEGKADSNLLVQAGDYGSPLVAAAGCGRLDVVQYLVEERNAEVNLPVQVGKYGSSLAAAICSAQLDIVQYLVEEAHADVNLSLPAGPYGSAIAAAANMACLYDIIANGRFMKILQYLIENSGADVNFLPSNRAEYLTPLGIAVEAENMQFVKFFVEEVDADVNLQFRWKEYRNVLQIARSKFDKSIAVYLVSKGAVTGEEVSGI</sequence>
<dbReference type="SUPFAM" id="SSF52540">
    <property type="entry name" value="P-loop containing nucleoside triphosphate hydrolases"/>
    <property type="match status" value="1"/>
</dbReference>
<dbReference type="Gene3D" id="1.25.40.20">
    <property type="entry name" value="Ankyrin repeat-containing domain"/>
    <property type="match status" value="2"/>
</dbReference>
<evidence type="ECO:0000313" key="3">
    <source>
        <dbReference type="EMBL" id="EPS31168.1"/>
    </source>
</evidence>
<feature type="domain" description="NACHT" evidence="2">
    <location>
        <begin position="269"/>
        <end position="419"/>
    </location>
</feature>
<dbReference type="PANTHER" id="PTHR10039">
    <property type="entry name" value="AMELOGENIN"/>
    <property type="match status" value="1"/>
</dbReference>
<dbReference type="PROSITE" id="PS50837">
    <property type="entry name" value="NACHT"/>
    <property type="match status" value="1"/>
</dbReference>
<dbReference type="OrthoDB" id="7464126at2759"/>
<keyword evidence="4" id="KW-1185">Reference proteome</keyword>
<organism evidence="3 4">
    <name type="scientific">Penicillium oxalicum (strain 114-2 / CGMCC 5302)</name>
    <name type="common">Penicillium decumbens</name>
    <dbReference type="NCBI Taxonomy" id="933388"/>
    <lineage>
        <taxon>Eukaryota</taxon>
        <taxon>Fungi</taxon>
        <taxon>Dikarya</taxon>
        <taxon>Ascomycota</taxon>
        <taxon>Pezizomycotina</taxon>
        <taxon>Eurotiomycetes</taxon>
        <taxon>Eurotiomycetidae</taxon>
        <taxon>Eurotiales</taxon>
        <taxon>Aspergillaceae</taxon>
        <taxon>Penicillium</taxon>
    </lineage>
</organism>
<dbReference type="Proteomes" id="UP000019376">
    <property type="component" value="Unassembled WGS sequence"/>
</dbReference>
<dbReference type="STRING" id="933388.S8AXT3"/>
<proteinExistence type="predicted"/>
<dbReference type="SMART" id="SM00248">
    <property type="entry name" value="ANK"/>
    <property type="match status" value="13"/>
</dbReference>
<dbReference type="Pfam" id="PF24883">
    <property type="entry name" value="NPHP3_N"/>
    <property type="match status" value="1"/>
</dbReference>
<name>S8AXT3_PENO1</name>
<dbReference type="EMBL" id="KB644413">
    <property type="protein sequence ID" value="EPS31168.1"/>
    <property type="molecule type" value="Genomic_DNA"/>
</dbReference>
<protein>
    <recommendedName>
        <fullName evidence="2">NACHT domain-containing protein</fullName>
    </recommendedName>
</protein>
<dbReference type="HOGENOM" id="CLU_000288_34_7_1"/>
<evidence type="ECO:0000256" key="1">
    <source>
        <dbReference type="ARBA" id="ARBA00022737"/>
    </source>
</evidence>
<dbReference type="SUPFAM" id="SSF48403">
    <property type="entry name" value="Ankyrin repeat"/>
    <property type="match status" value="2"/>
</dbReference>
<keyword evidence="1" id="KW-0677">Repeat</keyword>
<dbReference type="Gene3D" id="3.40.50.300">
    <property type="entry name" value="P-loop containing nucleotide triphosphate hydrolases"/>
    <property type="match status" value="1"/>
</dbReference>
<dbReference type="PANTHER" id="PTHR10039:SF16">
    <property type="entry name" value="GPI INOSITOL-DEACYLASE"/>
    <property type="match status" value="1"/>
</dbReference>